<organism evidence="3 4">
    <name type="scientific">Geodia barretti</name>
    <name type="common">Barrett's horny sponge</name>
    <dbReference type="NCBI Taxonomy" id="519541"/>
    <lineage>
        <taxon>Eukaryota</taxon>
        <taxon>Metazoa</taxon>
        <taxon>Porifera</taxon>
        <taxon>Demospongiae</taxon>
        <taxon>Heteroscleromorpha</taxon>
        <taxon>Tetractinellida</taxon>
        <taxon>Astrophorina</taxon>
        <taxon>Geodiidae</taxon>
        <taxon>Geodia</taxon>
    </lineage>
</organism>
<dbReference type="Pfam" id="PF13561">
    <property type="entry name" value="adh_short_C2"/>
    <property type="match status" value="1"/>
</dbReference>
<dbReference type="Gene3D" id="3.40.50.720">
    <property type="entry name" value="NAD(P)-binding Rossmann-like Domain"/>
    <property type="match status" value="1"/>
</dbReference>
<dbReference type="NCBIfam" id="NF005559">
    <property type="entry name" value="PRK07231.1"/>
    <property type="match status" value="1"/>
</dbReference>
<dbReference type="CDD" id="cd05233">
    <property type="entry name" value="SDR_c"/>
    <property type="match status" value="1"/>
</dbReference>
<dbReference type="EMBL" id="CASHTH010000353">
    <property type="protein sequence ID" value="CAI7998664.1"/>
    <property type="molecule type" value="Genomic_DNA"/>
</dbReference>
<accession>A0AA35W6W7</accession>
<dbReference type="AlphaFoldDB" id="A0AA35W6W7"/>
<dbReference type="InterPro" id="IPR002347">
    <property type="entry name" value="SDR_fam"/>
</dbReference>
<evidence type="ECO:0000313" key="3">
    <source>
        <dbReference type="EMBL" id="CAI7998664.1"/>
    </source>
</evidence>
<dbReference type="PRINTS" id="PR00081">
    <property type="entry name" value="GDHRDH"/>
</dbReference>
<evidence type="ECO:0000313" key="4">
    <source>
        <dbReference type="Proteomes" id="UP001174909"/>
    </source>
</evidence>
<dbReference type="PANTHER" id="PTHR24321">
    <property type="entry name" value="DEHYDROGENASES, SHORT CHAIN"/>
    <property type="match status" value="1"/>
</dbReference>
<dbReference type="Proteomes" id="UP001174909">
    <property type="component" value="Unassembled WGS sequence"/>
</dbReference>
<reference evidence="3" key="1">
    <citation type="submission" date="2023-03" db="EMBL/GenBank/DDBJ databases">
        <authorList>
            <person name="Steffen K."/>
            <person name="Cardenas P."/>
        </authorList>
    </citation>
    <scope>NUCLEOTIDE SEQUENCE</scope>
</reference>
<evidence type="ECO:0000256" key="1">
    <source>
        <dbReference type="ARBA" id="ARBA00006484"/>
    </source>
</evidence>
<name>A0AA35W6W7_GEOBA</name>
<comment type="caution">
    <text evidence="3">The sequence shown here is derived from an EMBL/GenBank/DDBJ whole genome shotgun (WGS) entry which is preliminary data.</text>
</comment>
<proteinExistence type="inferred from homology"/>
<protein>
    <submittedName>
        <fullName evidence="3">A-factor type gamma-butyrolactone 1'-reductase (1S-forming)</fullName>
    </submittedName>
</protein>
<gene>
    <name evidence="3" type="ORF">GBAR_LOCUS2492</name>
</gene>
<comment type="similarity">
    <text evidence="1">Belongs to the short-chain dehydrogenases/reductases (SDR) family.</text>
</comment>
<dbReference type="InterPro" id="IPR036291">
    <property type="entry name" value="NAD(P)-bd_dom_sf"/>
</dbReference>
<evidence type="ECO:0000256" key="2">
    <source>
        <dbReference type="ARBA" id="ARBA00023002"/>
    </source>
</evidence>
<dbReference type="GO" id="GO:0016491">
    <property type="term" value="F:oxidoreductase activity"/>
    <property type="evidence" value="ECO:0007669"/>
    <property type="project" value="UniProtKB-KW"/>
</dbReference>
<keyword evidence="2" id="KW-0560">Oxidoreductase</keyword>
<dbReference type="PANTHER" id="PTHR24321:SF11">
    <property type="entry name" value="BLR0893 PROTEIN"/>
    <property type="match status" value="1"/>
</dbReference>
<dbReference type="PROSITE" id="PS00061">
    <property type="entry name" value="ADH_SHORT"/>
    <property type="match status" value="1"/>
</dbReference>
<dbReference type="InterPro" id="IPR020904">
    <property type="entry name" value="Sc_DH/Rdtase_CS"/>
</dbReference>
<dbReference type="FunFam" id="3.40.50.720:FF:000084">
    <property type="entry name" value="Short-chain dehydrogenase reductase"/>
    <property type="match status" value="1"/>
</dbReference>
<keyword evidence="4" id="KW-1185">Reference proteome</keyword>
<sequence>MLDGKTILVTGASSGIGRATAEVVAKHGANVVIAARRSELCAQVAAQIRANGGNATHVRADVTNPTDVHRMVEHTISTFGKIDGAFNNAGVLLDTGRIHEMDDDVLDRSWDVNVKGMWSCMKAEIQAMIEQGNGGTIVNDSSRNGLRADIRRPAYTATKHAVSGLTKAAALDYARMNIRINGICPGPIDTEMMRAVDRGDADVRRRIEAAVPLARYGKPEEVGELVAWLLSEKASYLTGQMVGIDGGLLAG</sequence>
<dbReference type="SUPFAM" id="SSF51735">
    <property type="entry name" value="NAD(P)-binding Rossmann-fold domains"/>
    <property type="match status" value="1"/>
</dbReference>
<dbReference type="PRINTS" id="PR00080">
    <property type="entry name" value="SDRFAMILY"/>
</dbReference>